<evidence type="ECO:0000313" key="3">
    <source>
        <dbReference type="EMBL" id="GJT70825.1"/>
    </source>
</evidence>
<dbReference type="Pfam" id="PF07727">
    <property type="entry name" value="RVT_2"/>
    <property type="match status" value="1"/>
</dbReference>
<keyword evidence="4" id="KW-1185">Reference proteome</keyword>
<dbReference type="Proteomes" id="UP001151760">
    <property type="component" value="Unassembled WGS sequence"/>
</dbReference>
<dbReference type="InterPro" id="IPR051037">
    <property type="entry name" value="RNAPII_TF_IWS1"/>
</dbReference>
<dbReference type="PANTHER" id="PTHR46010:SF1">
    <property type="entry name" value="PROTEIN IWS1 HOMOLOG"/>
    <property type="match status" value="1"/>
</dbReference>
<dbReference type="PANTHER" id="PTHR46010">
    <property type="entry name" value="PROTEIN IWS1 HOMOLOG"/>
    <property type="match status" value="1"/>
</dbReference>
<feature type="region of interest" description="Disordered" evidence="1">
    <location>
        <begin position="987"/>
        <end position="1053"/>
    </location>
</feature>
<organism evidence="3 4">
    <name type="scientific">Tanacetum coccineum</name>
    <dbReference type="NCBI Taxonomy" id="301880"/>
    <lineage>
        <taxon>Eukaryota</taxon>
        <taxon>Viridiplantae</taxon>
        <taxon>Streptophyta</taxon>
        <taxon>Embryophyta</taxon>
        <taxon>Tracheophyta</taxon>
        <taxon>Spermatophyta</taxon>
        <taxon>Magnoliopsida</taxon>
        <taxon>eudicotyledons</taxon>
        <taxon>Gunneridae</taxon>
        <taxon>Pentapetalae</taxon>
        <taxon>asterids</taxon>
        <taxon>campanulids</taxon>
        <taxon>Asterales</taxon>
        <taxon>Asteraceae</taxon>
        <taxon>Asteroideae</taxon>
        <taxon>Anthemideae</taxon>
        <taxon>Anthemidinae</taxon>
        <taxon>Tanacetum</taxon>
    </lineage>
</organism>
<reference evidence="3" key="1">
    <citation type="journal article" date="2022" name="Int. J. Mol. Sci.">
        <title>Draft Genome of Tanacetum Coccineum: Genomic Comparison of Closely Related Tanacetum-Family Plants.</title>
        <authorList>
            <person name="Yamashiro T."/>
            <person name="Shiraishi A."/>
            <person name="Nakayama K."/>
            <person name="Satake H."/>
        </authorList>
    </citation>
    <scope>NUCLEOTIDE SEQUENCE</scope>
</reference>
<feature type="compositionally biased region" description="Polar residues" evidence="1">
    <location>
        <begin position="82"/>
        <end position="111"/>
    </location>
</feature>
<proteinExistence type="predicted"/>
<feature type="region of interest" description="Disordered" evidence="1">
    <location>
        <begin position="500"/>
        <end position="530"/>
    </location>
</feature>
<feature type="region of interest" description="Disordered" evidence="1">
    <location>
        <begin position="551"/>
        <end position="713"/>
    </location>
</feature>
<feature type="region of interest" description="Disordered" evidence="1">
    <location>
        <begin position="1"/>
        <end position="38"/>
    </location>
</feature>
<feature type="compositionally biased region" description="Pro residues" evidence="1">
    <location>
        <begin position="26"/>
        <end position="36"/>
    </location>
</feature>
<accession>A0ABQ5G5Q0</accession>
<feature type="compositionally biased region" description="Basic and acidic residues" evidence="1">
    <location>
        <begin position="1034"/>
        <end position="1051"/>
    </location>
</feature>
<evidence type="ECO:0000313" key="4">
    <source>
        <dbReference type="Proteomes" id="UP001151760"/>
    </source>
</evidence>
<dbReference type="EMBL" id="BQNB010018114">
    <property type="protein sequence ID" value="GJT70825.1"/>
    <property type="molecule type" value="Genomic_DNA"/>
</dbReference>
<feature type="domain" description="Reverse transcriptase Ty1/copia-type" evidence="2">
    <location>
        <begin position="216"/>
        <end position="345"/>
    </location>
</feature>
<comment type="caution">
    <text evidence="3">The sequence shown here is derived from an EMBL/GenBank/DDBJ whole genome shotgun (WGS) entry which is preliminary data.</text>
</comment>
<feature type="compositionally biased region" description="Basic residues" evidence="1">
    <location>
        <begin position="507"/>
        <end position="523"/>
    </location>
</feature>
<feature type="compositionally biased region" description="Basic and acidic residues" evidence="1">
    <location>
        <begin position="1012"/>
        <end position="1026"/>
    </location>
</feature>
<feature type="compositionally biased region" description="Basic and acidic residues" evidence="1">
    <location>
        <begin position="987"/>
        <end position="998"/>
    </location>
</feature>
<feature type="compositionally biased region" description="Polar residues" evidence="1">
    <location>
        <begin position="553"/>
        <end position="565"/>
    </location>
</feature>
<evidence type="ECO:0000259" key="2">
    <source>
        <dbReference type="Pfam" id="PF07727"/>
    </source>
</evidence>
<feature type="compositionally biased region" description="Acidic residues" evidence="1">
    <location>
        <begin position="596"/>
        <end position="651"/>
    </location>
</feature>
<sequence length="1160" mass="130298">MASEHSSSGPALHEMTPATISSGLVPNPPPLTPFVPPSRTDWDLLFQPLFDELLTPPPSVECPAPKVISPIAEVVAPELAVSTGSPSSTTVDQDAPSPSKSQTTPETQSPIIPNDVEEDNHDLDVAHMNNDLFFGITIPENDSEASSSSNDHPLDNIIGELERPVSTRLQLYEQALFCYYDAFLTLVEPKNYKDALTQACWIEAIQEELHEFERLKVWELVSHPDKVMVITLKWIYKVKLDELGGILKNKARLVAHGYRQEEGIDFEEYFALVTKLDAIGIVLKYAANMNMVIYQMDVKTTFLNGILREEVYVSQPDGFVDQDNPNNVYKLKKALYGLKQAPRATMDITRDQQIALDDALVAPANRLKIGKNYGNSIESLMRELWKEVMDIMHIHKSFMANSGFENILLLVLLVLNISAAEMICVLGFTGFIYQVENKNVKRSNEMYYPRFTKVIVNFFMTKDQSIPRRKKVNWNFARDDYMSTMIKVVYKHEDTQLYGAEPPKTKASVKKKQAAKTAKKKQPAKTSKAKGLTVLSEVALTEAEQMKLATKRSLIQTHSSHTSGSGADEGTSDIPGVPDVPTYRSDDEQISWKSSEEEDDDEIAMNDDDDDNDDDNDDADNQDDDGHEYDEHDDEEQGDDDEQTDSDNDGDDFVHPKFSTHDEEDKEEDRFDSWVQTPSHVESTDDEDSDEEIQDANTQGDKMNKEDTNEEAEVDSLYRDVNVNLERRDTKMTDAPRTIVQTTQVIEDTHVIITPVYPEGQQQSSSVSSGFVSNMLNPIPDTGIDFLFNLNTESTSLVDVSVTTFAEPPLLSAITLPPPPTPLITHLQQTPVPTPVTVPSSPLQDLPNFGSLFGFYHILKTLENNFSEFNQTNQFSAIVSLILGIDQVKDQGKAQVSKILLNIKKPVNEQLEAKVLTHSSNESRTSHAVAADLSELELKKILIDKMESNKSIHRSDEQKNLYKALVDAYESDKLLLDTYGETVSFKRRQDEEDKDKEPSAGSNRGSKRRRAGKEPKSTNTPKEKASKTTGKSTEGSKSHQKSADESAHAEEPMQTAKYLEEPAHQEFIEDLRESFNELMDTPLDFSAFVMNRLKVDTLTPKLLAGPTFELMKGSCKSLVELEYFLEEVYKATTDQLDWINPEGQQYPHDLRQLLPLIPNS</sequence>
<protein>
    <submittedName>
        <fullName evidence="3">Integrase, catalytic region, zinc finger, CCHC-type containing protein</fullName>
    </submittedName>
</protein>
<feature type="compositionally biased region" description="Acidic residues" evidence="1">
    <location>
        <begin position="684"/>
        <end position="694"/>
    </location>
</feature>
<evidence type="ECO:0000256" key="1">
    <source>
        <dbReference type="SAM" id="MobiDB-lite"/>
    </source>
</evidence>
<reference evidence="3" key="2">
    <citation type="submission" date="2022-01" db="EMBL/GenBank/DDBJ databases">
        <authorList>
            <person name="Yamashiro T."/>
            <person name="Shiraishi A."/>
            <person name="Satake H."/>
            <person name="Nakayama K."/>
        </authorList>
    </citation>
    <scope>NUCLEOTIDE SEQUENCE</scope>
</reference>
<dbReference type="InterPro" id="IPR013103">
    <property type="entry name" value="RVT_2"/>
</dbReference>
<gene>
    <name evidence="3" type="ORF">Tco_1030111</name>
</gene>
<feature type="region of interest" description="Disordered" evidence="1">
    <location>
        <begin position="80"/>
        <end position="117"/>
    </location>
</feature>
<name>A0ABQ5G5Q0_9ASTR</name>
<feature type="compositionally biased region" description="Basic and acidic residues" evidence="1">
    <location>
        <begin position="652"/>
        <end position="672"/>
    </location>
</feature>